<feature type="region of interest" description="Disordered" evidence="1">
    <location>
        <begin position="120"/>
        <end position="167"/>
    </location>
</feature>
<dbReference type="OrthoDB" id="10606581at2759"/>
<dbReference type="Proteomes" id="UP000027238">
    <property type="component" value="Unassembled WGS sequence"/>
</dbReference>
<name>A0A066XSL9_COLSU</name>
<dbReference type="HOGENOM" id="CLU_1266808_0_0_1"/>
<evidence type="ECO:0000313" key="3">
    <source>
        <dbReference type="Proteomes" id="UP000027238"/>
    </source>
</evidence>
<comment type="caution">
    <text evidence="2">The sequence shown here is derived from an EMBL/GenBank/DDBJ whole genome shotgun (WGS) entry which is preliminary data.</text>
</comment>
<evidence type="ECO:0000256" key="1">
    <source>
        <dbReference type="SAM" id="MobiDB-lite"/>
    </source>
</evidence>
<proteinExistence type="predicted"/>
<protein>
    <submittedName>
        <fullName evidence="2">Uncharacterized protein</fullName>
    </submittedName>
</protein>
<organism evidence="2 3">
    <name type="scientific">Colletotrichum sublineola</name>
    <name type="common">Sorghum anthracnose fungus</name>
    <dbReference type="NCBI Taxonomy" id="1173701"/>
    <lineage>
        <taxon>Eukaryota</taxon>
        <taxon>Fungi</taxon>
        <taxon>Dikarya</taxon>
        <taxon>Ascomycota</taxon>
        <taxon>Pezizomycotina</taxon>
        <taxon>Sordariomycetes</taxon>
        <taxon>Hypocreomycetidae</taxon>
        <taxon>Glomerellales</taxon>
        <taxon>Glomerellaceae</taxon>
        <taxon>Colletotrichum</taxon>
        <taxon>Colletotrichum graminicola species complex</taxon>
    </lineage>
</organism>
<sequence length="218" mass="24060">MQMGLRIPTAESQQTATDYSFAHYVVFSPVVSGSEHVLKQTIAFGYVTTASLRSSGWREREAYSPFRLHIVLVEARLEVLLSGATARALRYGFQFATSVLKPRRLGMVFAMILHAYHSTSEEDHEDELEPPTTYNDMGSVEGPTAALEEEREVESGGAAPAPSTMAKTCQVTRHSLAGIRAYQRLNHVRPQSTSDVHLGAAKMPTVQYEGPFVARDTK</sequence>
<reference evidence="3" key="1">
    <citation type="journal article" date="2014" name="Genome Announc.">
        <title>Draft genome sequence of Colletotrichum sublineola, a destructive pathogen of cultivated sorghum.</title>
        <authorList>
            <person name="Baroncelli R."/>
            <person name="Sanz-Martin J.M."/>
            <person name="Rech G.E."/>
            <person name="Sukno S.A."/>
            <person name="Thon M.R."/>
        </authorList>
    </citation>
    <scope>NUCLEOTIDE SEQUENCE [LARGE SCALE GENOMIC DNA]</scope>
    <source>
        <strain evidence="3">TX430BB</strain>
    </source>
</reference>
<dbReference type="EMBL" id="JMSE01000625">
    <property type="protein sequence ID" value="KDN68736.1"/>
    <property type="molecule type" value="Genomic_DNA"/>
</dbReference>
<keyword evidence="3" id="KW-1185">Reference proteome</keyword>
<evidence type="ECO:0000313" key="2">
    <source>
        <dbReference type="EMBL" id="KDN68736.1"/>
    </source>
</evidence>
<accession>A0A066XSL9</accession>
<dbReference type="AlphaFoldDB" id="A0A066XSL9"/>
<gene>
    <name evidence="2" type="ORF">CSUB01_04836</name>
</gene>